<name>A0A413RKN2_9CELL</name>
<reference evidence="1 2" key="1">
    <citation type="submission" date="2018-08" db="EMBL/GenBank/DDBJ databases">
        <title>Cellulomonas rhizosphaerae sp. nov., a novel actinomycete isolated from soil.</title>
        <authorList>
            <person name="Tian Y."/>
        </authorList>
    </citation>
    <scope>NUCLEOTIDE SEQUENCE [LARGE SCALE GENOMIC DNA]</scope>
    <source>
        <strain evidence="1 2">NEAU-TCZ24</strain>
    </source>
</reference>
<proteinExistence type="predicted"/>
<comment type="caution">
    <text evidence="1">The sequence shown here is derived from an EMBL/GenBank/DDBJ whole genome shotgun (WGS) entry which is preliminary data.</text>
</comment>
<evidence type="ECO:0000313" key="2">
    <source>
        <dbReference type="Proteomes" id="UP000283374"/>
    </source>
</evidence>
<protein>
    <submittedName>
        <fullName evidence="1">Uncharacterized protein</fullName>
    </submittedName>
</protein>
<evidence type="ECO:0000313" key="1">
    <source>
        <dbReference type="EMBL" id="RHA39944.1"/>
    </source>
</evidence>
<dbReference type="Proteomes" id="UP000283374">
    <property type="component" value="Unassembled WGS sequence"/>
</dbReference>
<accession>A0A413RKN2</accession>
<sequence length="90" mass="10297">MVFDVYWVGDARPSRLDSAWGASAPERLLMRWHAVPTPVRAAIRDELVEHWLPLASAWAAAAPHRRNTWAATDHRWMVVLTARTLRLAED</sequence>
<dbReference type="AlphaFoldDB" id="A0A413RKN2"/>
<organism evidence="1 2">
    <name type="scientific">Cellulomonas rhizosphaerae</name>
    <dbReference type="NCBI Taxonomy" id="2293719"/>
    <lineage>
        <taxon>Bacteria</taxon>
        <taxon>Bacillati</taxon>
        <taxon>Actinomycetota</taxon>
        <taxon>Actinomycetes</taxon>
        <taxon>Micrococcales</taxon>
        <taxon>Cellulomonadaceae</taxon>
        <taxon>Cellulomonas</taxon>
    </lineage>
</organism>
<dbReference type="EMBL" id="QWKP01000200">
    <property type="protein sequence ID" value="RHA39944.1"/>
    <property type="molecule type" value="Genomic_DNA"/>
</dbReference>
<gene>
    <name evidence="1" type="ORF">D1825_11020</name>
</gene>
<keyword evidence="2" id="KW-1185">Reference proteome</keyword>